<dbReference type="GO" id="GO:0032259">
    <property type="term" value="P:methylation"/>
    <property type="evidence" value="ECO:0007669"/>
    <property type="project" value="UniProtKB-KW"/>
</dbReference>
<evidence type="ECO:0000256" key="1">
    <source>
        <dbReference type="ARBA" id="ARBA00022603"/>
    </source>
</evidence>
<dbReference type="SUPFAM" id="SSF53335">
    <property type="entry name" value="S-adenosyl-L-methionine-dependent methyltransferases"/>
    <property type="match status" value="1"/>
</dbReference>
<gene>
    <name evidence="5" type="ORF">FYJ59_09925</name>
</gene>
<dbReference type="PANTHER" id="PTHR43042:SF2">
    <property type="entry name" value="SAM-DEPENDENT METHYLTRANSFERASE"/>
    <property type="match status" value="1"/>
</dbReference>
<evidence type="ECO:0000259" key="4">
    <source>
        <dbReference type="Pfam" id="PF10672"/>
    </source>
</evidence>
<dbReference type="InterPro" id="IPR013780">
    <property type="entry name" value="Glyco_hydro_b"/>
</dbReference>
<proteinExistence type="predicted"/>
<dbReference type="Gene3D" id="3.40.50.150">
    <property type="entry name" value="Vaccinia Virus protein VP39"/>
    <property type="match status" value="1"/>
</dbReference>
<evidence type="ECO:0000256" key="2">
    <source>
        <dbReference type="ARBA" id="ARBA00022679"/>
    </source>
</evidence>
<keyword evidence="3" id="KW-0949">S-adenosyl-L-methionine</keyword>
<name>A0A6L5YKP0_9FIRM</name>
<reference evidence="5 6" key="1">
    <citation type="submission" date="2019-08" db="EMBL/GenBank/DDBJ databases">
        <title>In-depth cultivation of the pig gut microbiome towards novel bacterial diversity and tailored functional studies.</title>
        <authorList>
            <person name="Wylensek D."/>
            <person name="Hitch T.C.A."/>
            <person name="Clavel T."/>
        </authorList>
    </citation>
    <scope>NUCLEOTIDE SEQUENCE [LARGE SCALE GENOMIC DNA]</scope>
    <source>
        <strain evidence="5 6">WCA3-601-WT-6H</strain>
    </source>
</reference>
<evidence type="ECO:0000313" key="6">
    <source>
        <dbReference type="Proteomes" id="UP000476055"/>
    </source>
</evidence>
<keyword evidence="6" id="KW-1185">Reference proteome</keyword>
<evidence type="ECO:0000256" key="3">
    <source>
        <dbReference type="ARBA" id="ARBA00022691"/>
    </source>
</evidence>
<dbReference type="Pfam" id="PF10672">
    <property type="entry name" value="Methyltrans_SAM"/>
    <property type="match status" value="1"/>
</dbReference>
<keyword evidence="2 5" id="KW-0808">Transferase</keyword>
<feature type="domain" description="S-adenosylmethionine-dependent methyltransferase" evidence="4">
    <location>
        <begin position="92"/>
        <end position="212"/>
    </location>
</feature>
<dbReference type="InterPro" id="IPR029063">
    <property type="entry name" value="SAM-dependent_MTases_sf"/>
</dbReference>
<dbReference type="PANTHER" id="PTHR43042">
    <property type="entry name" value="SAM-DEPENDENT METHYLTRANSFERASE"/>
    <property type="match status" value="1"/>
</dbReference>
<dbReference type="Gene3D" id="2.60.40.1180">
    <property type="entry name" value="Golgi alpha-mannosidase II"/>
    <property type="match status" value="1"/>
</dbReference>
<comment type="caution">
    <text evidence="5">The sequence shown here is derived from an EMBL/GenBank/DDBJ whole genome shotgun (WGS) entry which is preliminary data.</text>
</comment>
<dbReference type="InterPro" id="IPR019614">
    <property type="entry name" value="SAM-dep_methyl-trfase"/>
</dbReference>
<dbReference type="AlphaFoldDB" id="A0A6L5YKP0"/>
<organism evidence="5 6">
    <name type="scientific">Waltera intestinalis</name>
    <dbReference type="NCBI Taxonomy" id="2606635"/>
    <lineage>
        <taxon>Bacteria</taxon>
        <taxon>Bacillati</taxon>
        <taxon>Bacillota</taxon>
        <taxon>Clostridia</taxon>
        <taxon>Lachnospirales</taxon>
        <taxon>Lachnospiraceae</taxon>
        <taxon>Waltera</taxon>
    </lineage>
</organism>
<dbReference type="EMBL" id="VUMU01000012">
    <property type="protein sequence ID" value="MST58548.1"/>
    <property type="molecule type" value="Genomic_DNA"/>
</dbReference>
<sequence length="299" mass="33572">MWIADNWKDYEVLDTSSGEKLERWGDYILVRPDPQVIWKTPHDHKGWKQKNGHYHRSAKGGGEWEFFHLPDEWAIHYTLPFQKEACDKTDPLTFHLKPFSFKHTGLFPEQAVNWDWFSGLIHNAGRTVKVLNLFAYTGGATVSAAAAGAAVTHVDASKGMVGWAKENAAASGLADAPIRWLVDDCMKFVEREIRRGNKYDGIIMDPPSYGRGPKGEIWKIEDNIWDFVGLTAQLLSDDALFFLINSYTTGLQPAVLSYMMNSTLTKKFGGHVEAEEIGLPVTESGLVLPCGASGRWQRK</sequence>
<protein>
    <submittedName>
        <fullName evidence="5">SAM-dependent methyltransferase</fullName>
    </submittedName>
</protein>
<evidence type="ECO:0000313" key="5">
    <source>
        <dbReference type="EMBL" id="MST58548.1"/>
    </source>
</evidence>
<accession>A0A6L5YKP0</accession>
<dbReference type="RefSeq" id="WP_154496728.1">
    <property type="nucleotide sequence ID" value="NZ_VUMU01000012.1"/>
</dbReference>
<dbReference type="GO" id="GO:0008168">
    <property type="term" value="F:methyltransferase activity"/>
    <property type="evidence" value="ECO:0007669"/>
    <property type="project" value="UniProtKB-KW"/>
</dbReference>
<keyword evidence="1 5" id="KW-0489">Methyltransferase</keyword>
<dbReference type="Proteomes" id="UP000476055">
    <property type="component" value="Unassembled WGS sequence"/>
</dbReference>